<keyword evidence="7" id="KW-0285">Flavoprotein</keyword>
<feature type="domain" description="Pyridine nucleotide-disulphide oxidoreductase dimerisation" evidence="13">
    <location>
        <begin position="369"/>
        <end position="477"/>
    </location>
</feature>
<evidence type="ECO:0000256" key="5">
    <source>
        <dbReference type="ARBA" id="ARBA00012772"/>
    </source>
</evidence>
<dbReference type="InterPro" id="IPR036188">
    <property type="entry name" value="FAD/NAD-bd_sf"/>
</dbReference>
<dbReference type="PRINTS" id="PR00411">
    <property type="entry name" value="PNDRDTASEI"/>
</dbReference>
<dbReference type="PRINTS" id="PR00368">
    <property type="entry name" value="FADPNR"/>
</dbReference>
<evidence type="ECO:0000256" key="2">
    <source>
        <dbReference type="ARBA" id="ARBA00002842"/>
    </source>
</evidence>
<dbReference type="InterPro" id="IPR001100">
    <property type="entry name" value="Pyr_nuc-diS_OxRdtase"/>
</dbReference>
<evidence type="ECO:0000256" key="3">
    <source>
        <dbReference type="ARBA" id="ARBA00004496"/>
    </source>
</evidence>
<dbReference type="InterPro" id="IPR050151">
    <property type="entry name" value="Class-I_Pyr_Nuc-Dis_Oxidored"/>
</dbReference>
<reference evidence="15" key="1">
    <citation type="submission" date="2022-09" db="EMBL/GenBank/DDBJ databases">
        <title>genome sequence of Deinococcus rubellus.</title>
        <authorList>
            <person name="Srinivasan S."/>
        </authorList>
    </citation>
    <scope>NUCLEOTIDE SEQUENCE</scope>
    <source>
        <strain evidence="15">Ant6</strain>
    </source>
</reference>
<keyword evidence="9" id="KW-0521">NADP</keyword>
<dbReference type="EMBL" id="CP104213">
    <property type="protein sequence ID" value="UWX63588.1"/>
    <property type="molecule type" value="Genomic_DNA"/>
</dbReference>
<keyword evidence="16" id="KW-1185">Reference proteome</keyword>
<evidence type="ECO:0000256" key="8">
    <source>
        <dbReference type="ARBA" id="ARBA00022827"/>
    </source>
</evidence>
<organism evidence="15 16">
    <name type="scientific">Deinococcus rubellus</name>
    <dbReference type="NCBI Taxonomy" id="1889240"/>
    <lineage>
        <taxon>Bacteria</taxon>
        <taxon>Thermotogati</taxon>
        <taxon>Deinococcota</taxon>
        <taxon>Deinococci</taxon>
        <taxon>Deinococcales</taxon>
        <taxon>Deinococcaceae</taxon>
        <taxon>Deinococcus</taxon>
    </lineage>
</organism>
<proteinExistence type="inferred from homology"/>
<protein>
    <recommendedName>
        <fullName evidence="5">NAD(P)(+) transhydrogenase (Si-specific)</fullName>
        <ecNumber evidence="5">1.6.1.1</ecNumber>
    </recommendedName>
    <alternativeName>
        <fullName evidence="12">NAD(P)(+) transhydrogenase [B-specific]</fullName>
    </alternativeName>
</protein>
<sequence length="504" mass="54740">MTPSPKNSQMLSIATSHDDFTYDLLVIGSGPGGQRAAIQAAKLGKKVAVVERKAVVGGVCINTGTIPSKTFREAIMHLSGYNERGLYGSAYAVKDDITVQDLLLRTSSVMSHELDVVRNQLHRNRIESINAEASFMGPHTVRLRDVRGHGDGWRDVTARHIVVAVGTKAARDPKIPFDGQRIIISDDILDLRELPRTVTVIGGGVIGCEYASMFAALGVRVTLIDKRPRLLEFVDHEITDVLAYQMRQNRMTLRLGEAVKAVEPFTDRLGQRVKVTLASGKEIVSDMVLYSIGRIGATDRLNLEAAGLSADERGRISVNGHYQTSVSHIYAVGDVIGFPSLASVSMEQGRLATCHAFGVPTQSVPELFPYGIYTIPEISTVGKNEEELTSAGVPYEIGKAQYREIARGQIIGDEQGTLKLIFHLDTRELLGVHIIGTGASELIHIGQAVMAFGGTVDYFVNTVFNYPTLAECYKTAAFDGINRLGSAPLLEPKLEPAKEVGEVV</sequence>
<dbReference type="PANTHER" id="PTHR22912:SF93">
    <property type="entry name" value="SOLUBLE PYRIDINE NUCLEOTIDE TRANSHYDROGENASE"/>
    <property type="match status" value="1"/>
</dbReference>
<comment type="cofactor">
    <cofactor evidence="1">
        <name>FAD</name>
        <dbReference type="ChEBI" id="CHEBI:57692"/>
    </cofactor>
</comment>
<dbReference type="EC" id="1.6.1.1" evidence="5"/>
<keyword evidence="8" id="KW-0274">FAD</keyword>
<evidence type="ECO:0000259" key="13">
    <source>
        <dbReference type="Pfam" id="PF02852"/>
    </source>
</evidence>
<dbReference type="InterPro" id="IPR016156">
    <property type="entry name" value="FAD/NAD-linked_Rdtase_dimer_sf"/>
</dbReference>
<evidence type="ECO:0000256" key="12">
    <source>
        <dbReference type="ARBA" id="ARBA00031183"/>
    </source>
</evidence>
<evidence type="ECO:0000256" key="11">
    <source>
        <dbReference type="ARBA" id="ARBA00023027"/>
    </source>
</evidence>
<dbReference type="Gene3D" id="3.50.50.60">
    <property type="entry name" value="FAD/NAD(P)-binding domain"/>
    <property type="match status" value="2"/>
</dbReference>
<comment type="similarity">
    <text evidence="4">Belongs to the class-I pyridine nucleotide-disulfide oxidoreductase family.</text>
</comment>
<dbReference type="Pfam" id="PF02852">
    <property type="entry name" value="Pyr_redox_dim"/>
    <property type="match status" value="1"/>
</dbReference>
<keyword evidence="11" id="KW-0520">NAD</keyword>
<comment type="subcellular location">
    <subcellularLocation>
        <location evidence="3">Cytoplasm</location>
    </subcellularLocation>
</comment>
<dbReference type="Gene3D" id="3.30.390.30">
    <property type="match status" value="1"/>
</dbReference>
<name>A0ABY5YEX2_9DEIO</name>
<evidence type="ECO:0000313" key="16">
    <source>
        <dbReference type="Proteomes" id="UP001060261"/>
    </source>
</evidence>
<accession>A0ABY5YEX2</accession>
<comment type="function">
    <text evidence="2">Conversion of NADPH, generated by peripheral catabolic pathways, to NADH, which can enter the respiratory chain for energy generation.</text>
</comment>
<dbReference type="InterPro" id="IPR004099">
    <property type="entry name" value="Pyr_nucl-diS_OxRdtase_dimer"/>
</dbReference>
<evidence type="ECO:0000256" key="7">
    <source>
        <dbReference type="ARBA" id="ARBA00022630"/>
    </source>
</evidence>
<feature type="domain" description="FAD/NAD(P)-binding" evidence="14">
    <location>
        <begin position="22"/>
        <end position="349"/>
    </location>
</feature>
<evidence type="ECO:0000256" key="10">
    <source>
        <dbReference type="ARBA" id="ARBA00023002"/>
    </source>
</evidence>
<evidence type="ECO:0000256" key="1">
    <source>
        <dbReference type="ARBA" id="ARBA00001974"/>
    </source>
</evidence>
<keyword evidence="10 15" id="KW-0560">Oxidoreductase</keyword>
<dbReference type="SUPFAM" id="SSF51905">
    <property type="entry name" value="FAD/NAD(P)-binding domain"/>
    <property type="match status" value="1"/>
</dbReference>
<evidence type="ECO:0000256" key="4">
    <source>
        <dbReference type="ARBA" id="ARBA00007532"/>
    </source>
</evidence>
<evidence type="ECO:0000259" key="14">
    <source>
        <dbReference type="Pfam" id="PF07992"/>
    </source>
</evidence>
<dbReference type="InterPro" id="IPR023753">
    <property type="entry name" value="FAD/NAD-binding_dom"/>
</dbReference>
<dbReference type="RefSeq" id="WP_260559873.1">
    <property type="nucleotide sequence ID" value="NZ_BAABEC010000170.1"/>
</dbReference>
<keyword evidence="6" id="KW-0963">Cytoplasm</keyword>
<dbReference type="PIRSF" id="PIRSF000350">
    <property type="entry name" value="Mercury_reductase_MerA"/>
    <property type="match status" value="1"/>
</dbReference>
<evidence type="ECO:0000256" key="9">
    <source>
        <dbReference type="ARBA" id="ARBA00022857"/>
    </source>
</evidence>
<evidence type="ECO:0000256" key="6">
    <source>
        <dbReference type="ARBA" id="ARBA00022490"/>
    </source>
</evidence>
<dbReference type="SUPFAM" id="SSF55424">
    <property type="entry name" value="FAD/NAD-linked reductases, dimerisation (C-terminal) domain"/>
    <property type="match status" value="1"/>
</dbReference>
<dbReference type="NCBIfam" id="NF003585">
    <property type="entry name" value="PRK05249.1"/>
    <property type="match status" value="1"/>
</dbReference>
<dbReference type="GO" id="GO:0003957">
    <property type="term" value="F:NAD(P)+ transhydrogenase (Si-specific) activity"/>
    <property type="evidence" value="ECO:0007669"/>
    <property type="project" value="UniProtKB-EC"/>
</dbReference>
<dbReference type="Pfam" id="PF07992">
    <property type="entry name" value="Pyr_redox_2"/>
    <property type="match status" value="1"/>
</dbReference>
<dbReference type="Proteomes" id="UP001060261">
    <property type="component" value="Chromosome"/>
</dbReference>
<dbReference type="PANTHER" id="PTHR22912">
    <property type="entry name" value="DISULFIDE OXIDOREDUCTASE"/>
    <property type="match status" value="1"/>
</dbReference>
<gene>
    <name evidence="15" type="primary">sthA</name>
    <name evidence="15" type="ORF">N0D28_12695</name>
</gene>
<evidence type="ECO:0000313" key="15">
    <source>
        <dbReference type="EMBL" id="UWX63588.1"/>
    </source>
</evidence>